<gene>
    <name evidence="1" type="ORF">BDD41_3118</name>
</gene>
<name>A0A3D9XIS0_PARVE</name>
<dbReference type="SUPFAM" id="SSF103084">
    <property type="entry name" value="Holliday junction resolvase RusA"/>
    <property type="match status" value="1"/>
</dbReference>
<dbReference type="GO" id="GO:0006281">
    <property type="term" value="P:DNA repair"/>
    <property type="evidence" value="ECO:0007669"/>
    <property type="project" value="InterPro"/>
</dbReference>
<reference evidence="1 2" key="1">
    <citation type="submission" date="2018-08" db="EMBL/GenBank/DDBJ databases">
        <title>Genomic Encyclopedia of Archaeal and Bacterial Type Strains, Phase II (KMG-II): from individual species to whole genera.</title>
        <authorList>
            <person name="Goeker M."/>
        </authorList>
    </citation>
    <scope>NUCLEOTIDE SEQUENCE [LARGE SCALE GENOMIC DNA]</scope>
    <source>
        <strain evidence="1 2">DSM 17099</strain>
    </source>
</reference>
<dbReference type="Gene3D" id="3.30.1330.70">
    <property type="entry name" value="Holliday junction resolvase RusA"/>
    <property type="match status" value="1"/>
</dbReference>
<evidence type="ECO:0000313" key="2">
    <source>
        <dbReference type="Proteomes" id="UP000256941"/>
    </source>
</evidence>
<accession>A0A3D9XIS0</accession>
<dbReference type="GO" id="GO:0000287">
    <property type="term" value="F:magnesium ion binding"/>
    <property type="evidence" value="ECO:0007669"/>
    <property type="project" value="InterPro"/>
</dbReference>
<dbReference type="RefSeq" id="WP_116222309.1">
    <property type="nucleotide sequence ID" value="NZ_CP038197.1"/>
</dbReference>
<protein>
    <submittedName>
        <fullName evidence="1">Uncharacterized protein</fullName>
    </submittedName>
</protein>
<dbReference type="Proteomes" id="UP000256941">
    <property type="component" value="Unassembled WGS sequence"/>
</dbReference>
<organism evidence="1 2">
    <name type="scientific">Paracoccus versutus</name>
    <name type="common">Thiobacillus versutus</name>
    <dbReference type="NCBI Taxonomy" id="34007"/>
    <lineage>
        <taxon>Bacteria</taxon>
        <taxon>Pseudomonadati</taxon>
        <taxon>Pseudomonadota</taxon>
        <taxon>Alphaproteobacteria</taxon>
        <taxon>Rhodobacterales</taxon>
        <taxon>Paracoccaceae</taxon>
        <taxon>Paracoccus</taxon>
    </lineage>
</organism>
<comment type="caution">
    <text evidence="1">The sequence shown here is derived from an EMBL/GenBank/DDBJ whole genome shotgun (WGS) entry which is preliminary data.</text>
</comment>
<dbReference type="EMBL" id="QTUJ01000002">
    <property type="protein sequence ID" value="REF70386.1"/>
    <property type="molecule type" value="Genomic_DNA"/>
</dbReference>
<evidence type="ECO:0000313" key="1">
    <source>
        <dbReference type="EMBL" id="REF70386.1"/>
    </source>
</evidence>
<sequence>MIIAKVTVPWPPSDLSPNGSQGDYRGKARLASAYKARCAMLMREKGRAVPRLPAGTVVSRIVVVACPPPRVSRYDFDNLAKRLKPAFDALADALGVDDGEWRAMVLERGERCKAGAVIVEVEVG</sequence>
<dbReference type="InterPro" id="IPR036614">
    <property type="entry name" value="RusA-like_sf"/>
</dbReference>
<proteinExistence type="predicted"/>
<dbReference type="AlphaFoldDB" id="A0A3D9XIS0"/>
<dbReference type="GO" id="GO:0006310">
    <property type="term" value="P:DNA recombination"/>
    <property type="evidence" value="ECO:0007669"/>
    <property type="project" value="InterPro"/>
</dbReference>